<organism evidence="1 2">
    <name type="scientific">uncultured phage cr108_1</name>
    <dbReference type="NCBI Taxonomy" id="2772069"/>
    <lineage>
        <taxon>Viruses</taxon>
        <taxon>Duplodnaviria</taxon>
        <taxon>Heunggongvirae</taxon>
        <taxon>Uroviricota</taxon>
        <taxon>Caudoviricetes</taxon>
        <taxon>Crassvirales</taxon>
        <taxon>Steigviridae</taxon>
        <taxon>Asinivirinae</taxon>
        <taxon>Pipoluvirus</taxon>
        <taxon>Pipoluvirus rarus</taxon>
    </lineage>
</organism>
<reference evidence="1 2" key="1">
    <citation type="submission" date="2020-07" db="EMBL/GenBank/DDBJ databases">
        <title>Taxonomic proposal: Crassvirales, a new order of highly abundant and diverse bacterial viruses.</title>
        <authorList>
            <person name="Shkoporov A.N."/>
            <person name="Stockdale S.R."/>
            <person name="Guerin E."/>
            <person name="Ross R.P."/>
            <person name="Hill C."/>
        </authorList>
    </citation>
    <scope>NUCLEOTIDE SEQUENCE [LARGE SCALE GENOMIC DNA]</scope>
</reference>
<dbReference type="RefSeq" id="YP_010111100.1">
    <property type="nucleotide sequence ID" value="NC_055878.1"/>
</dbReference>
<evidence type="ECO:0000313" key="2">
    <source>
        <dbReference type="Proteomes" id="UP000594030"/>
    </source>
</evidence>
<dbReference type="GeneID" id="65129434"/>
<dbReference type="KEGG" id="vg:65129434"/>
<keyword evidence="2" id="KW-1185">Reference proteome</keyword>
<evidence type="ECO:0000313" key="1">
    <source>
        <dbReference type="EMBL" id="QOR58942.1"/>
    </source>
</evidence>
<proteinExistence type="predicted"/>
<dbReference type="Proteomes" id="UP000594030">
    <property type="component" value="Segment"/>
</dbReference>
<name>A0A7M1RYF5_9CAUD</name>
<dbReference type="EMBL" id="MT774385">
    <property type="protein sequence ID" value="QOR58942.1"/>
    <property type="molecule type" value="Genomic_DNA"/>
</dbReference>
<accession>A0A7M1RYF5</accession>
<sequence length="84" mass="9480">MLLLFGPPKAGWVAFYSTPPRTDGGITPKVRGEGGLVGNMSPSNIFFPEKKFYCRKNFYFKKFGNMGNFLYIAKVLNSLYGQEE</sequence>
<protein>
    <submittedName>
        <fullName evidence="1">Uncharacterized protein</fullName>
    </submittedName>
</protein>